<gene>
    <name evidence="10" type="primary">motD</name>
    <name evidence="10" type="ORF">ACFFGH_04170</name>
</gene>
<evidence type="ECO:0000256" key="5">
    <source>
        <dbReference type="ARBA" id="ARBA00022989"/>
    </source>
</evidence>
<dbReference type="PROSITE" id="PS51123">
    <property type="entry name" value="OMPA_2"/>
    <property type="match status" value="1"/>
</dbReference>
<dbReference type="NCBIfam" id="NF006541">
    <property type="entry name" value="PRK09038.1"/>
    <property type="match status" value="1"/>
</dbReference>
<evidence type="ECO:0000313" key="11">
    <source>
        <dbReference type="Proteomes" id="UP001589896"/>
    </source>
</evidence>
<dbReference type="RefSeq" id="WP_386665053.1">
    <property type="nucleotide sequence ID" value="NZ_JBHLTG010000001.1"/>
</dbReference>
<dbReference type="Gene3D" id="3.30.1330.60">
    <property type="entry name" value="OmpA-like domain"/>
    <property type="match status" value="1"/>
</dbReference>
<keyword evidence="3" id="KW-1003">Cell membrane</keyword>
<protein>
    <submittedName>
        <fullName evidence="10">Flagellar motor protein MotD</fullName>
    </submittedName>
</protein>
<evidence type="ECO:0000256" key="2">
    <source>
        <dbReference type="ARBA" id="ARBA00008914"/>
    </source>
</evidence>
<name>A0ABV6RJ76_9GAMM</name>
<dbReference type="EMBL" id="JBHLTG010000001">
    <property type="protein sequence ID" value="MFC0677050.1"/>
    <property type="molecule type" value="Genomic_DNA"/>
</dbReference>
<feature type="domain" description="OmpA-like" evidence="9">
    <location>
        <begin position="154"/>
        <end position="274"/>
    </location>
</feature>
<sequence>MRSRRHQHEEHVNHEAWAIPYGDLVTLLLAFFVVMYAVSSVNEGKYRVMADAMSVAFGGPPSTLSPVQLGETMQAGDPLDRSAAGAATASAVHNPRLNQLLQLPPLGDTLQRTSHVRSQMPAAIDDQLGAIGARVERALSGLVAQGLVTVRRSRTYLEVEIQSDLLFASGVAVPSPAARTAIRQLADVLRGEPNAIRVEGYTDNRPIRTAQFRSNWELSAARAASVVHELSDGGIAEPRLAVIGYGEHHPVADNATVEGRNANRRVQLVILAATDGADTVMPERAAPPAVAASVAAVQTRAAPTLAQAAEPDPETRLTLPLSGYASLERSVASSVTPVSTTAGVH</sequence>
<keyword evidence="6 7" id="KW-0472">Membrane</keyword>
<feature type="transmembrane region" description="Helical" evidence="8">
    <location>
        <begin position="21"/>
        <end position="39"/>
    </location>
</feature>
<dbReference type="PRINTS" id="PR01023">
    <property type="entry name" value="NAFLGMOTY"/>
</dbReference>
<evidence type="ECO:0000256" key="1">
    <source>
        <dbReference type="ARBA" id="ARBA00004162"/>
    </source>
</evidence>
<comment type="similarity">
    <text evidence="2">Belongs to the MotB family.</text>
</comment>
<dbReference type="CDD" id="cd07185">
    <property type="entry name" value="OmpA_C-like"/>
    <property type="match status" value="1"/>
</dbReference>
<dbReference type="InterPro" id="IPR050330">
    <property type="entry name" value="Bact_OuterMem_StrucFunc"/>
</dbReference>
<reference evidence="10 11" key="1">
    <citation type="submission" date="2024-09" db="EMBL/GenBank/DDBJ databases">
        <authorList>
            <person name="Sun Q."/>
            <person name="Mori K."/>
        </authorList>
    </citation>
    <scope>NUCLEOTIDE SEQUENCE [LARGE SCALE GENOMIC DNA]</scope>
    <source>
        <strain evidence="10 11">KCTC 23076</strain>
    </source>
</reference>
<dbReference type="Pfam" id="PF00691">
    <property type="entry name" value="OmpA"/>
    <property type="match status" value="1"/>
</dbReference>
<evidence type="ECO:0000256" key="6">
    <source>
        <dbReference type="ARBA" id="ARBA00023136"/>
    </source>
</evidence>
<keyword evidence="10" id="KW-0969">Cilium</keyword>
<comment type="caution">
    <text evidence="10">The sequence shown here is derived from an EMBL/GenBank/DDBJ whole genome shotgun (WGS) entry which is preliminary data.</text>
</comment>
<evidence type="ECO:0000256" key="3">
    <source>
        <dbReference type="ARBA" id="ARBA00022475"/>
    </source>
</evidence>
<dbReference type="InterPro" id="IPR036737">
    <property type="entry name" value="OmpA-like_sf"/>
</dbReference>
<dbReference type="InterPro" id="IPR025713">
    <property type="entry name" value="MotB-like_N_dom"/>
</dbReference>
<proteinExistence type="inferred from homology"/>
<dbReference type="InterPro" id="IPR006665">
    <property type="entry name" value="OmpA-like"/>
</dbReference>
<evidence type="ECO:0000256" key="8">
    <source>
        <dbReference type="SAM" id="Phobius"/>
    </source>
</evidence>
<evidence type="ECO:0000256" key="4">
    <source>
        <dbReference type="ARBA" id="ARBA00022692"/>
    </source>
</evidence>
<keyword evidence="11" id="KW-1185">Reference proteome</keyword>
<evidence type="ECO:0000256" key="7">
    <source>
        <dbReference type="PROSITE-ProRule" id="PRU00473"/>
    </source>
</evidence>
<dbReference type="Pfam" id="PF13677">
    <property type="entry name" value="MotB_plug"/>
    <property type="match status" value="1"/>
</dbReference>
<dbReference type="Proteomes" id="UP001589896">
    <property type="component" value="Unassembled WGS sequence"/>
</dbReference>
<keyword evidence="10" id="KW-0966">Cell projection</keyword>
<organism evidence="10 11">
    <name type="scientific">Lysobacter korlensis</name>
    <dbReference type="NCBI Taxonomy" id="553636"/>
    <lineage>
        <taxon>Bacteria</taxon>
        <taxon>Pseudomonadati</taxon>
        <taxon>Pseudomonadota</taxon>
        <taxon>Gammaproteobacteria</taxon>
        <taxon>Lysobacterales</taxon>
        <taxon>Lysobacteraceae</taxon>
        <taxon>Lysobacter</taxon>
    </lineage>
</organism>
<accession>A0ABV6RJ76</accession>
<keyword evidence="5 8" id="KW-1133">Transmembrane helix</keyword>
<comment type="subcellular location">
    <subcellularLocation>
        <location evidence="1">Cell membrane</location>
        <topology evidence="1">Single-pass membrane protein</topology>
    </subcellularLocation>
</comment>
<keyword evidence="10" id="KW-0282">Flagellum</keyword>
<dbReference type="PANTHER" id="PTHR30329:SF20">
    <property type="entry name" value="EXPORTED PROTEIN"/>
    <property type="match status" value="1"/>
</dbReference>
<evidence type="ECO:0000259" key="9">
    <source>
        <dbReference type="PROSITE" id="PS51123"/>
    </source>
</evidence>
<keyword evidence="4 8" id="KW-0812">Transmembrane</keyword>
<dbReference type="SUPFAM" id="SSF103088">
    <property type="entry name" value="OmpA-like"/>
    <property type="match status" value="1"/>
</dbReference>
<evidence type="ECO:0000313" key="10">
    <source>
        <dbReference type="EMBL" id="MFC0677050.1"/>
    </source>
</evidence>
<dbReference type="PANTHER" id="PTHR30329">
    <property type="entry name" value="STATOR ELEMENT OF FLAGELLAR MOTOR COMPLEX"/>
    <property type="match status" value="1"/>
</dbReference>